<dbReference type="InterPro" id="IPR002048">
    <property type="entry name" value="EF_hand_dom"/>
</dbReference>
<evidence type="ECO:0000313" key="5">
    <source>
        <dbReference type="Proteomes" id="UP001189429"/>
    </source>
</evidence>
<keyword evidence="1" id="KW-0106">Calcium</keyword>
<keyword evidence="2" id="KW-0472">Membrane</keyword>
<keyword evidence="2" id="KW-1133">Transmembrane helix</keyword>
<keyword evidence="5" id="KW-1185">Reference proteome</keyword>
<evidence type="ECO:0000256" key="1">
    <source>
        <dbReference type="ARBA" id="ARBA00022837"/>
    </source>
</evidence>
<dbReference type="Proteomes" id="UP001189429">
    <property type="component" value="Unassembled WGS sequence"/>
</dbReference>
<name>A0ABN9Q4S5_9DINO</name>
<dbReference type="SUPFAM" id="SSF47473">
    <property type="entry name" value="EF-hand"/>
    <property type="match status" value="1"/>
</dbReference>
<protein>
    <recommendedName>
        <fullName evidence="3">EF-hand domain-containing protein</fullName>
    </recommendedName>
</protein>
<feature type="domain" description="EF-hand" evidence="3">
    <location>
        <begin position="122"/>
        <end position="157"/>
    </location>
</feature>
<dbReference type="PROSITE" id="PS00018">
    <property type="entry name" value="EF_HAND_1"/>
    <property type="match status" value="1"/>
</dbReference>
<dbReference type="InterPro" id="IPR011992">
    <property type="entry name" value="EF-hand-dom_pair"/>
</dbReference>
<gene>
    <name evidence="4" type="ORF">PCOR1329_LOCUS8614</name>
</gene>
<evidence type="ECO:0000313" key="4">
    <source>
        <dbReference type="EMBL" id="CAK0800467.1"/>
    </source>
</evidence>
<dbReference type="Gene3D" id="1.10.238.10">
    <property type="entry name" value="EF-hand"/>
    <property type="match status" value="1"/>
</dbReference>
<comment type="caution">
    <text evidence="4">The sequence shown here is derived from an EMBL/GenBank/DDBJ whole genome shotgun (WGS) entry which is preliminary data.</text>
</comment>
<dbReference type="InterPro" id="IPR018247">
    <property type="entry name" value="EF_Hand_1_Ca_BS"/>
</dbReference>
<feature type="transmembrane region" description="Helical" evidence="2">
    <location>
        <begin position="27"/>
        <end position="50"/>
    </location>
</feature>
<organism evidence="4 5">
    <name type="scientific">Prorocentrum cordatum</name>
    <dbReference type="NCBI Taxonomy" id="2364126"/>
    <lineage>
        <taxon>Eukaryota</taxon>
        <taxon>Sar</taxon>
        <taxon>Alveolata</taxon>
        <taxon>Dinophyceae</taxon>
        <taxon>Prorocentrales</taxon>
        <taxon>Prorocentraceae</taxon>
        <taxon>Prorocentrum</taxon>
    </lineage>
</organism>
<dbReference type="EMBL" id="CAUYUJ010002370">
    <property type="protein sequence ID" value="CAK0800467.1"/>
    <property type="molecule type" value="Genomic_DNA"/>
</dbReference>
<evidence type="ECO:0000259" key="3">
    <source>
        <dbReference type="PROSITE" id="PS50222"/>
    </source>
</evidence>
<sequence>MVSLFELMLANWPPICRLMMDTMHEPWSVFALCYKLVMGFAVIGVIFGVFTQETFRAAETDDQLLIKRKANQVKMQTMKMQHLFQMMATESNEDVGAAIDLQHFKRVLSHPEFQLWLKAMDYDISDAGLLFHLIDADGDGSLSVDELIQGMAMLKGTARNIDVKLLIRQSLVGRMQSATPTDRLGKRISASEFLKRIESDSSIMGTPEAADAPPIATAIVR</sequence>
<proteinExistence type="predicted"/>
<reference evidence="4" key="1">
    <citation type="submission" date="2023-10" db="EMBL/GenBank/DDBJ databases">
        <authorList>
            <person name="Chen Y."/>
            <person name="Shah S."/>
            <person name="Dougan E. K."/>
            <person name="Thang M."/>
            <person name="Chan C."/>
        </authorList>
    </citation>
    <scope>NUCLEOTIDE SEQUENCE [LARGE SCALE GENOMIC DNA]</scope>
</reference>
<dbReference type="PROSITE" id="PS50222">
    <property type="entry name" value="EF_HAND_2"/>
    <property type="match status" value="1"/>
</dbReference>
<accession>A0ABN9Q4S5</accession>
<keyword evidence="2" id="KW-0812">Transmembrane</keyword>
<evidence type="ECO:0000256" key="2">
    <source>
        <dbReference type="SAM" id="Phobius"/>
    </source>
</evidence>